<name>A0A931N4D0_9NOCA</name>
<reference evidence="1" key="1">
    <citation type="submission" date="2020-11" db="EMBL/GenBank/DDBJ databases">
        <title>Nocardia NEAU-351.nov., a novel actinomycete isolated from the cow dung.</title>
        <authorList>
            <person name="Zhang X."/>
        </authorList>
    </citation>
    <scope>NUCLEOTIDE SEQUENCE</scope>
    <source>
        <strain evidence="1">NEAU-351</strain>
    </source>
</reference>
<keyword evidence="2" id="KW-1185">Reference proteome</keyword>
<protein>
    <submittedName>
        <fullName evidence="1">Uncharacterized protein</fullName>
    </submittedName>
</protein>
<organism evidence="1 2">
    <name type="scientific">Nocardia bovistercoris</name>
    <dbReference type="NCBI Taxonomy" id="2785916"/>
    <lineage>
        <taxon>Bacteria</taxon>
        <taxon>Bacillati</taxon>
        <taxon>Actinomycetota</taxon>
        <taxon>Actinomycetes</taxon>
        <taxon>Mycobacteriales</taxon>
        <taxon>Nocardiaceae</taxon>
        <taxon>Nocardia</taxon>
    </lineage>
</organism>
<dbReference type="AlphaFoldDB" id="A0A931N4D0"/>
<evidence type="ECO:0000313" key="2">
    <source>
        <dbReference type="Proteomes" id="UP000655751"/>
    </source>
</evidence>
<gene>
    <name evidence="1" type="ORF">IT779_20075</name>
</gene>
<proteinExistence type="predicted"/>
<evidence type="ECO:0000313" key="1">
    <source>
        <dbReference type="EMBL" id="MBH0778582.1"/>
    </source>
</evidence>
<comment type="caution">
    <text evidence="1">The sequence shown here is derived from an EMBL/GenBank/DDBJ whole genome shotgun (WGS) entry which is preliminary data.</text>
</comment>
<dbReference type="EMBL" id="JADMLG010000008">
    <property type="protein sequence ID" value="MBH0778582.1"/>
    <property type="molecule type" value="Genomic_DNA"/>
</dbReference>
<sequence>MITKIQVIGEATDEASMSRYTQVVDDAHKPPTLGSLLAKYGVEGSEDMEIELLDGFQVKQRFSLVPFAHLDPSTYIKIQFISGPIEREFPDLNPGAFLLKEYLVAGPED</sequence>
<dbReference type="Proteomes" id="UP000655751">
    <property type="component" value="Unassembled WGS sequence"/>
</dbReference>
<accession>A0A931N4D0</accession>
<dbReference type="RefSeq" id="WP_196150903.1">
    <property type="nucleotide sequence ID" value="NZ_JADMLG010000008.1"/>
</dbReference>